<dbReference type="EMBL" id="NOJY02000020">
    <property type="protein sequence ID" value="RDY26803.1"/>
    <property type="molecule type" value="Genomic_DNA"/>
</dbReference>
<evidence type="ECO:0000313" key="2">
    <source>
        <dbReference type="Proteomes" id="UP000215694"/>
    </source>
</evidence>
<dbReference type="RefSeq" id="WP_094367010.1">
    <property type="nucleotide sequence ID" value="NZ_NOJY02000020.1"/>
</dbReference>
<comment type="caution">
    <text evidence="1">The sequence shown here is derived from an EMBL/GenBank/DDBJ whole genome shotgun (WGS) entry which is preliminary data.</text>
</comment>
<gene>
    <name evidence="1" type="ORF">CHL78_012085</name>
</gene>
<protein>
    <submittedName>
        <fullName evidence="1">Uncharacterized protein</fullName>
    </submittedName>
</protein>
<reference evidence="1 2" key="1">
    <citation type="journal article" date="2017" name="Genome Announc.">
        <title>Draft Genome Sequence of Romboutsia weinsteinii sp. nov. Strain CCRI-19649(T) Isolated from Surface Water.</title>
        <authorList>
            <person name="Maheux A.F."/>
            <person name="Boudreau D.K."/>
            <person name="Berube E."/>
            <person name="Boissinot M."/>
            <person name="Cantin P."/>
            <person name="Raymond F."/>
            <person name="Corbeil J."/>
            <person name="Omar R.F."/>
            <person name="Bergeron M.G."/>
        </authorList>
    </citation>
    <scope>NUCLEOTIDE SEQUENCE [LARGE SCALE GENOMIC DNA]</scope>
    <source>
        <strain evidence="1 2">CCRI-19649</strain>
    </source>
</reference>
<sequence length="347" mass="40315">MINRLIYDGQVYYKVNDLVHVYGNKYSIYKIKKAIKESGIKVSKLKGYGNSLYIRESEVSMLEIDGSVVVMETKIKDRVETFKTSLSANSFVNLLTKMDSSINEDMVHKSLEYTDAEMKKEIKFKKYDKNIEEKYEELNSKLEKEGCQERVIGFSFLLEGETEKKSISLLVNDSDIPIVDGQALWLGEGKIGSEYLQEDEYIDLTVGKAKYRTKEDVIMLIMNVFKHNKLIKDYDGYIMFKCSEVDLDADAYEVLRIIRGEFKIIEVFGYNSDDVIEIEDYTEEYRIRTLADKLTKKATNEAIEKCKKMVSNMLNEEDYIEATYTEIDEEVDLENFEIPLILNIEVD</sequence>
<dbReference type="Proteomes" id="UP000215694">
    <property type="component" value="Unassembled WGS sequence"/>
</dbReference>
<name>A0A371J296_9FIRM</name>
<dbReference type="AlphaFoldDB" id="A0A371J296"/>
<keyword evidence="2" id="KW-1185">Reference proteome</keyword>
<organism evidence="1 2">
    <name type="scientific">Romboutsia weinsteinii</name>
    <dbReference type="NCBI Taxonomy" id="2020949"/>
    <lineage>
        <taxon>Bacteria</taxon>
        <taxon>Bacillati</taxon>
        <taxon>Bacillota</taxon>
        <taxon>Clostridia</taxon>
        <taxon>Peptostreptococcales</taxon>
        <taxon>Peptostreptococcaceae</taxon>
        <taxon>Romboutsia</taxon>
    </lineage>
</organism>
<proteinExistence type="predicted"/>
<evidence type="ECO:0000313" key="1">
    <source>
        <dbReference type="EMBL" id="RDY26803.1"/>
    </source>
</evidence>
<dbReference type="OrthoDB" id="10003342at2"/>
<accession>A0A371J296</accession>